<proteinExistence type="predicted"/>
<dbReference type="OrthoDB" id="60092at2759"/>
<evidence type="ECO:0000256" key="1">
    <source>
        <dbReference type="SAM" id="MobiDB-lite"/>
    </source>
</evidence>
<dbReference type="Gene3D" id="3.70.10.10">
    <property type="match status" value="1"/>
</dbReference>
<sequence length="222" mass="25099">MHAICDKNVCNNTCTINAKALKEYVDHFALKAEELNICVTGSKVVFTSFTEQIQSDKEVIKQPLHTVISLDTSEFETFSIQDNAQITFVLKEFRAIVQLAELLNVNLDCYFTKGGKPVLFEFNNNGLFAEFILATISDQNNPTQTTTSNTAMSNIQEGTQSMGSVLSSNREERQRVMSDVQDIDRQEKHDYQMEPREMDVIPEYGPEDHTNGDLGWDLDNQA</sequence>
<dbReference type="GO" id="GO:0006281">
    <property type="term" value="P:DNA repair"/>
    <property type="evidence" value="ECO:0007669"/>
    <property type="project" value="TreeGrafter"/>
</dbReference>
<dbReference type="PANTHER" id="PTHR15237">
    <property type="entry name" value="DNA REPAIR PROTEIN RAD9"/>
    <property type="match status" value="1"/>
</dbReference>
<dbReference type="GO" id="GO:0071479">
    <property type="term" value="P:cellular response to ionizing radiation"/>
    <property type="evidence" value="ECO:0007669"/>
    <property type="project" value="TreeGrafter"/>
</dbReference>
<dbReference type="STRING" id="1198029.A0A1U7LIU5"/>
<evidence type="ECO:0000313" key="3">
    <source>
        <dbReference type="Proteomes" id="UP000186594"/>
    </source>
</evidence>
<name>A0A1U7LIU5_NEOID</name>
<protein>
    <submittedName>
        <fullName evidence="2">DNA repair protein rad9</fullName>
    </submittedName>
</protein>
<evidence type="ECO:0000313" key="2">
    <source>
        <dbReference type="EMBL" id="OLL22548.1"/>
    </source>
</evidence>
<dbReference type="SUPFAM" id="SSF55979">
    <property type="entry name" value="DNA clamp"/>
    <property type="match status" value="1"/>
</dbReference>
<feature type="compositionally biased region" description="Basic and acidic residues" evidence="1">
    <location>
        <begin position="183"/>
        <end position="199"/>
    </location>
</feature>
<reference evidence="2 3" key="1">
    <citation type="submission" date="2016-04" db="EMBL/GenBank/DDBJ databases">
        <title>Evolutionary innovation and constraint leading to complex multicellularity in the Ascomycota.</title>
        <authorList>
            <person name="Cisse O."/>
            <person name="Nguyen A."/>
            <person name="Hewitt D.A."/>
            <person name="Jedd G."/>
            <person name="Stajich J.E."/>
        </authorList>
    </citation>
    <scope>NUCLEOTIDE SEQUENCE [LARGE SCALE GENOMIC DNA]</scope>
    <source>
        <strain evidence="2 3">DAH-3</strain>
    </source>
</reference>
<comment type="caution">
    <text evidence="2">The sequence shown here is derived from an EMBL/GenBank/DDBJ whole genome shotgun (WGS) entry which is preliminary data.</text>
</comment>
<dbReference type="PANTHER" id="PTHR15237:SF0">
    <property type="entry name" value="CELL CYCLE CHECKPOINT CONTROL PROTEIN"/>
    <property type="match status" value="1"/>
</dbReference>
<dbReference type="GO" id="GO:0000076">
    <property type="term" value="P:DNA replication checkpoint signaling"/>
    <property type="evidence" value="ECO:0007669"/>
    <property type="project" value="TreeGrafter"/>
</dbReference>
<gene>
    <name evidence="2" type="ORF">NEOLI_000751</name>
</gene>
<organism evidence="2 3">
    <name type="scientific">Neolecta irregularis (strain DAH-3)</name>
    <dbReference type="NCBI Taxonomy" id="1198029"/>
    <lineage>
        <taxon>Eukaryota</taxon>
        <taxon>Fungi</taxon>
        <taxon>Dikarya</taxon>
        <taxon>Ascomycota</taxon>
        <taxon>Taphrinomycotina</taxon>
        <taxon>Neolectales</taxon>
        <taxon>Neolectaceae</taxon>
        <taxon>Neolecta</taxon>
    </lineage>
</organism>
<dbReference type="Proteomes" id="UP000186594">
    <property type="component" value="Unassembled WGS sequence"/>
</dbReference>
<dbReference type="InterPro" id="IPR046938">
    <property type="entry name" value="DNA_clamp_sf"/>
</dbReference>
<accession>A0A1U7LIU5</accession>
<dbReference type="GO" id="GO:0030896">
    <property type="term" value="C:checkpoint clamp complex"/>
    <property type="evidence" value="ECO:0007669"/>
    <property type="project" value="InterPro"/>
</dbReference>
<dbReference type="EMBL" id="LXFE01003037">
    <property type="protein sequence ID" value="OLL22548.1"/>
    <property type="molecule type" value="Genomic_DNA"/>
</dbReference>
<feature type="region of interest" description="Disordered" evidence="1">
    <location>
        <begin position="183"/>
        <end position="222"/>
    </location>
</feature>
<dbReference type="Pfam" id="PF04139">
    <property type="entry name" value="Rad9"/>
    <property type="match status" value="1"/>
</dbReference>
<dbReference type="AlphaFoldDB" id="A0A1U7LIU5"/>
<keyword evidence="3" id="KW-1185">Reference proteome</keyword>
<dbReference type="InterPro" id="IPR007268">
    <property type="entry name" value="Rad9/Ddc1"/>
</dbReference>
<dbReference type="GO" id="GO:0031573">
    <property type="term" value="P:mitotic intra-S DNA damage checkpoint signaling"/>
    <property type="evidence" value="ECO:0007669"/>
    <property type="project" value="TreeGrafter"/>
</dbReference>